<organism evidence="1 2">
    <name type="scientific">Phreatobacter oligotrophus</name>
    <dbReference type="NCBI Taxonomy" id="1122261"/>
    <lineage>
        <taxon>Bacteria</taxon>
        <taxon>Pseudomonadati</taxon>
        <taxon>Pseudomonadota</taxon>
        <taxon>Alphaproteobacteria</taxon>
        <taxon>Hyphomicrobiales</taxon>
        <taxon>Phreatobacteraceae</taxon>
        <taxon>Phreatobacter</taxon>
    </lineage>
</organism>
<dbReference type="Proteomes" id="UP000241808">
    <property type="component" value="Unassembled WGS sequence"/>
</dbReference>
<keyword evidence="2" id="KW-1185">Reference proteome</keyword>
<dbReference type="RefSeq" id="WP_146167332.1">
    <property type="nucleotide sequence ID" value="NZ_PZZL01000005.1"/>
</dbReference>
<dbReference type="EMBL" id="PZZL01000005">
    <property type="protein sequence ID" value="PTM54860.1"/>
    <property type="molecule type" value="Genomic_DNA"/>
</dbReference>
<reference evidence="1 2" key="1">
    <citation type="submission" date="2018-04" db="EMBL/GenBank/DDBJ databases">
        <title>Genomic Encyclopedia of Archaeal and Bacterial Type Strains, Phase II (KMG-II): from individual species to whole genera.</title>
        <authorList>
            <person name="Goeker M."/>
        </authorList>
    </citation>
    <scope>NUCLEOTIDE SEQUENCE [LARGE SCALE GENOMIC DNA]</scope>
    <source>
        <strain evidence="1 2">DSM 25521</strain>
    </source>
</reference>
<dbReference type="AlphaFoldDB" id="A0A2T4Z252"/>
<protein>
    <submittedName>
        <fullName evidence="1">Uncharacterized protein</fullName>
    </submittedName>
</protein>
<evidence type="ECO:0000313" key="1">
    <source>
        <dbReference type="EMBL" id="PTM54860.1"/>
    </source>
</evidence>
<dbReference type="OrthoDB" id="8432530at2"/>
<comment type="caution">
    <text evidence="1">The sequence shown here is derived from an EMBL/GenBank/DDBJ whole genome shotgun (WGS) entry which is preliminary data.</text>
</comment>
<gene>
    <name evidence="1" type="ORF">C8P69_1058</name>
</gene>
<name>A0A2T4Z252_9HYPH</name>
<sequence length="1099" mass="116257">MARIIEFEGRRIEVPADATDAEIATILEGPAGPPSAHKAAEKPTPGASGFIEVEAPDGTIVEFPAGTPYDVMTQAMRQRFGGPQTGPASPAAPNYGVTFDDLIPRPGSQITFDDLIPQTPTQRAMAEQNAMTRPPTPQSVAEIAARPPAPRTWGDTASDAWNYAASTGAIMGREGRRVIAMAAGAPVDLVNNLPRVPAMAQAAVNWAIPAARNLPQIPDPGRISDMGGGRTEPFGGSESIDRALGAPIDVVEAVMRPPQGDVQGPQMPWREGPVPQDAFQRVAGRIGGELGAAMIPAAGALAVAGRVGREGARQMGPVARFMVEPAAVDPTGFVRREAANAGAAGLGAGIANEAVGNPQRGDNFVSDFAGSMGGIATLGAGKAIIGAGGNALSALFGGGRYADEVAREAVASRIMANSSEIGRQMTEGRPIDTSPLVEALRRPSQAETLIPGYQANIADRTGDPSLATFAFNQDMRSPGAANSRTARNEAAVSSTMDRMAPDGDPAQFRAALQSGRDVQIAEATAAARQAEAGFAAASQQVQPTMRDATARGSSIRSALQDRADAVQTNVVQPAWEPMNQPVPTDVNPLVQRFAQRDATLPANDAARFRPAEADVVKGMAPDAAPAPVSTGLLDASGQPIMRQPPAPDPRVPMSEITAVRGGLSDDIMAAERAGRLNEARVLRGYRVDVDAAIKEALPAELAGAYENARALTRDFKDRFARQGTAIGDTLMRREGGMYALDDSAVPARFVQPDSGRVNDFRALMREVGTDPRARNGVADEILADVQSSGLLQRPEQLQRYMNERGIMLGEFPELRQKLQAAAEASRGMTAAQQAARETEQRLTTPGRSAVASYLKYADEATVDAVRTITTGPRPAEAMRELLDAAGNTPEAIANARAALWEAVKRQRNLAPGLGGEERWNGRKLQQLVNDPKFNAAARVLWRDNPEEFDQIRAVFNALAGSERSTAARLPGTSGTRQALLGGFDPALSAASVASRIRSVNRSQLSPSIAAIDLAATWLRRRSAQVQSRAIDTIASAAVNNPGMAATLLEEFNPADWAARRRLILQKYGVRATQLVNLLDEAQDDDPVKDAIMRQPEGRR</sequence>
<evidence type="ECO:0000313" key="2">
    <source>
        <dbReference type="Proteomes" id="UP000241808"/>
    </source>
</evidence>
<proteinExistence type="predicted"/>
<accession>A0A2T4Z252</accession>